<protein>
    <submittedName>
        <fullName evidence="1">CLUMA_CG021611, isoform A</fullName>
    </submittedName>
</protein>
<keyword evidence="2" id="KW-1185">Reference proteome</keyword>
<name>A0A1J1JA44_9DIPT</name>
<dbReference type="EMBL" id="CVRI01000075">
    <property type="protein sequence ID" value="CRL08740.1"/>
    <property type="molecule type" value="Genomic_DNA"/>
</dbReference>
<evidence type="ECO:0000313" key="1">
    <source>
        <dbReference type="EMBL" id="CRL08740.1"/>
    </source>
</evidence>
<dbReference type="AlphaFoldDB" id="A0A1J1JA44"/>
<organism evidence="1 2">
    <name type="scientific">Clunio marinus</name>
    <dbReference type="NCBI Taxonomy" id="568069"/>
    <lineage>
        <taxon>Eukaryota</taxon>
        <taxon>Metazoa</taxon>
        <taxon>Ecdysozoa</taxon>
        <taxon>Arthropoda</taxon>
        <taxon>Hexapoda</taxon>
        <taxon>Insecta</taxon>
        <taxon>Pterygota</taxon>
        <taxon>Neoptera</taxon>
        <taxon>Endopterygota</taxon>
        <taxon>Diptera</taxon>
        <taxon>Nematocera</taxon>
        <taxon>Chironomoidea</taxon>
        <taxon>Chironomidae</taxon>
        <taxon>Clunio</taxon>
    </lineage>
</organism>
<accession>A0A1J1JA44</accession>
<sequence length="87" mass="10169">MITKNELRLETSQFFNLELKEFIELLFRDFNSSFEFISVAITGLNVDHNTSICSNSLFYFVCAVEFDDLKSKRTTSLPDSIRNFKLK</sequence>
<evidence type="ECO:0000313" key="2">
    <source>
        <dbReference type="Proteomes" id="UP000183832"/>
    </source>
</evidence>
<proteinExistence type="predicted"/>
<reference evidence="1 2" key="1">
    <citation type="submission" date="2015-04" db="EMBL/GenBank/DDBJ databases">
        <authorList>
            <person name="Syromyatnikov M.Y."/>
            <person name="Popov V.N."/>
        </authorList>
    </citation>
    <scope>NUCLEOTIDE SEQUENCE [LARGE SCALE GENOMIC DNA]</scope>
</reference>
<gene>
    <name evidence="1" type="ORF">CLUMA_CG021611</name>
</gene>
<dbReference type="Proteomes" id="UP000183832">
    <property type="component" value="Unassembled WGS sequence"/>
</dbReference>